<dbReference type="STRING" id="1855912.LuPra_06278"/>
<evidence type="ECO:0000313" key="2">
    <source>
        <dbReference type="Proteomes" id="UP000076079"/>
    </source>
</evidence>
<dbReference type="EMBL" id="CP015136">
    <property type="protein sequence ID" value="AMY12992.1"/>
    <property type="molecule type" value="Genomic_DNA"/>
</dbReference>
<reference evidence="2" key="2">
    <citation type="submission" date="2016-04" db="EMBL/GenBank/DDBJ databases">
        <title>First Complete Genome Sequence of a Subdivision 6 Acidobacterium.</title>
        <authorList>
            <person name="Huang S."/>
            <person name="Vieira S."/>
            <person name="Bunk B."/>
            <person name="Riedel T."/>
            <person name="Sproeer C."/>
            <person name="Overmann J."/>
        </authorList>
    </citation>
    <scope>NUCLEOTIDE SEQUENCE [LARGE SCALE GENOMIC DNA]</scope>
    <source>
        <strain evidence="2">DSM 100886 HEG_-6_39</strain>
    </source>
</reference>
<dbReference type="Proteomes" id="UP000076079">
    <property type="component" value="Chromosome"/>
</dbReference>
<sequence>MATHWVGSTRLLECPQGSEYDEEAFMYFLGIERARAERANQPVRVLLASLEPVPNQPAGLPHASAKKVFAGLRLTLRDTDVVGWYRQGHIAGAVLTFPATAGADVATFERRVETALRRRLPAPLAERLKLRMVQLDIMAFVTA</sequence>
<name>A0A143PWP2_LUTPR</name>
<accession>A0A143PWP2</accession>
<evidence type="ECO:0000313" key="1">
    <source>
        <dbReference type="EMBL" id="AMY12992.1"/>
    </source>
</evidence>
<reference evidence="1 2" key="1">
    <citation type="journal article" date="2016" name="Genome Announc.">
        <title>First Complete Genome Sequence of a Subdivision 6 Acidobacterium Strain.</title>
        <authorList>
            <person name="Huang S."/>
            <person name="Vieira S."/>
            <person name="Bunk B."/>
            <person name="Riedel T."/>
            <person name="Sproer C."/>
            <person name="Overmann J."/>
        </authorList>
    </citation>
    <scope>NUCLEOTIDE SEQUENCE [LARGE SCALE GENOMIC DNA]</scope>
    <source>
        <strain evidence="2">DSM 100886 HEG_-6_39</strain>
    </source>
</reference>
<protein>
    <submittedName>
        <fullName evidence="1">Uncharacterized protein</fullName>
    </submittedName>
</protein>
<proteinExistence type="predicted"/>
<dbReference type="KEGG" id="abac:LuPra_06278"/>
<dbReference type="AlphaFoldDB" id="A0A143PWP2"/>
<gene>
    <name evidence="1" type="ORF">LuPra_06278</name>
</gene>
<organism evidence="1 2">
    <name type="scientific">Luteitalea pratensis</name>
    <dbReference type="NCBI Taxonomy" id="1855912"/>
    <lineage>
        <taxon>Bacteria</taxon>
        <taxon>Pseudomonadati</taxon>
        <taxon>Acidobacteriota</taxon>
        <taxon>Vicinamibacteria</taxon>
        <taxon>Vicinamibacterales</taxon>
        <taxon>Vicinamibacteraceae</taxon>
        <taxon>Luteitalea</taxon>
    </lineage>
</organism>
<keyword evidence="2" id="KW-1185">Reference proteome</keyword>
<dbReference type="RefSeq" id="WP_157899914.1">
    <property type="nucleotide sequence ID" value="NZ_CP015136.1"/>
</dbReference>